<evidence type="ECO:0000256" key="1">
    <source>
        <dbReference type="SAM" id="Phobius"/>
    </source>
</evidence>
<accession>A0AB36ZUE5</accession>
<keyword evidence="1" id="KW-1133">Transmembrane helix</keyword>
<evidence type="ECO:0000313" key="2">
    <source>
        <dbReference type="EMBL" id="PPK60452.1"/>
    </source>
</evidence>
<feature type="transmembrane region" description="Helical" evidence="1">
    <location>
        <begin position="307"/>
        <end position="328"/>
    </location>
</feature>
<feature type="transmembrane region" description="Helical" evidence="1">
    <location>
        <begin position="267"/>
        <end position="287"/>
    </location>
</feature>
<keyword evidence="1" id="KW-0812">Transmembrane</keyword>
<reference evidence="2 3" key="1">
    <citation type="submission" date="2018-02" db="EMBL/GenBank/DDBJ databases">
        <title>Subsurface microbial communities from deep shales in Ohio and West Virginia, USA.</title>
        <authorList>
            <person name="Wrighton K."/>
        </authorList>
    </citation>
    <scope>NUCLEOTIDE SEQUENCE [LARGE SCALE GENOMIC DNA]</scope>
    <source>
        <strain evidence="2 3">MARC-MIP3H16</strain>
    </source>
</reference>
<protein>
    <submittedName>
        <fullName evidence="2">Pentapeptide repeat protein</fullName>
    </submittedName>
</protein>
<dbReference type="AlphaFoldDB" id="A0AB36ZUE5"/>
<feature type="transmembrane region" description="Helical" evidence="1">
    <location>
        <begin position="376"/>
        <end position="396"/>
    </location>
</feature>
<evidence type="ECO:0000313" key="3">
    <source>
        <dbReference type="Proteomes" id="UP000239861"/>
    </source>
</evidence>
<gene>
    <name evidence="2" type="ORF">B0F89_12111</name>
</gene>
<dbReference type="Proteomes" id="UP000239861">
    <property type="component" value="Unassembled WGS sequence"/>
</dbReference>
<dbReference type="RefSeq" id="WP_079579197.1">
    <property type="nucleotide sequence ID" value="NZ_FUYO01000024.1"/>
</dbReference>
<sequence>MCSIENCSLENFGDSDKCILHCEKKKTNLSRRCIEFFFKTFSKNVLNQKRHSNSDIEIYKVIFPNKKIHKIWKLLLKKNIYFKECTFYGEIIIKSIDFKSKIYLKNCIFVKGLNLEHCLIDGDITFNNCFFQEKCSFYKTIFNGFLNLENSIFNKKLELKYGVFKNKVNFKNATFKNKVNIPYADFKSINNYLNININIRKNDRETARIIKDSFEQQNNIIEANKFYAIEMQKREDELSKDIKKGKNIFDWLIFKIHGISSNHSQSWITALLCILIVGLISSLYDYSLFTQHNETIDKIALNMNYKYYIFLLGTFIILSVSFFIAAVLKENRAIYVFIFSSLLAIYLYTTHDIKFVLFTNTVNPFAVMTNNDTLDVIQLLFKIIIAFLIYQFIISIRQNTRRK</sequence>
<proteinExistence type="predicted"/>
<feature type="transmembrane region" description="Helical" evidence="1">
    <location>
        <begin position="333"/>
        <end position="349"/>
    </location>
</feature>
<organism evidence="2 3">
    <name type="scientific">Malaciobacter marinus</name>
    <dbReference type="NCBI Taxonomy" id="505249"/>
    <lineage>
        <taxon>Bacteria</taxon>
        <taxon>Pseudomonadati</taxon>
        <taxon>Campylobacterota</taxon>
        <taxon>Epsilonproteobacteria</taxon>
        <taxon>Campylobacterales</taxon>
        <taxon>Arcobacteraceae</taxon>
        <taxon>Malaciobacter</taxon>
    </lineage>
</organism>
<keyword evidence="1" id="KW-0472">Membrane</keyword>
<name>A0AB36ZUE5_9BACT</name>
<comment type="caution">
    <text evidence="2">The sequence shown here is derived from an EMBL/GenBank/DDBJ whole genome shotgun (WGS) entry which is preliminary data.</text>
</comment>
<dbReference type="EMBL" id="PTIW01000021">
    <property type="protein sequence ID" value="PPK60452.1"/>
    <property type="molecule type" value="Genomic_DNA"/>
</dbReference>